<feature type="region of interest" description="Disordered" evidence="2">
    <location>
        <begin position="147"/>
        <end position="169"/>
    </location>
</feature>
<dbReference type="Gene3D" id="3.40.50.1980">
    <property type="entry name" value="Nitrogenase molybdenum iron protein domain"/>
    <property type="match status" value="2"/>
</dbReference>
<evidence type="ECO:0000256" key="1">
    <source>
        <dbReference type="ARBA" id="ARBA00008814"/>
    </source>
</evidence>
<dbReference type="PANTHER" id="PTHR30535">
    <property type="entry name" value="VITAMIN B12-BINDING PROTEIN"/>
    <property type="match status" value="1"/>
</dbReference>
<protein>
    <submittedName>
        <fullName evidence="4">ABC transporter substrate-binding protein</fullName>
    </submittedName>
</protein>
<dbReference type="PROSITE" id="PS51257">
    <property type="entry name" value="PROKAR_LIPOPROTEIN"/>
    <property type="match status" value="1"/>
</dbReference>
<comment type="caution">
    <text evidence="4">The sequence shown here is derived from an EMBL/GenBank/DDBJ whole genome shotgun (WGS) entry which is preliminary data.</text>
</comment>
<dbReference type="EMBL" id="DYVF01000027">
    <property type="protein sequence ID" value="HJG30462.1"/>
    <property type="molecule type" value="Genomic_DNA"/>
</dbReference>
<dbReference type="InterPro" id="IPR002491">
    <property type="entry name" value="ABC_transptr_periplasmic_BD"/>
</dbReference>
<proteinExistence type="inferred from homology"/>
<evidence type="ECO:0000313" key="4">
    <source>
        <dbReference type="EMBL" id="HJG30462.1"/>
    </source>
</evidence>
<organism evidence="4 5">
    <name type="scientific">Collinsella ihumii</name>
    <dbReference type="NCBI Taxonomy" id="1720204"/>
    <lineage>
        <taxon>Bacteria</taxon>
        <taxon>Bacillati</taxon>
        <taxon>Actinomycetota</taxon>
        <taxon>Coriobacteriia</taxon>
        <taxon>Coriobacteriales</taxon>
        <taxon>Coriobacteriaceae</taxon>
        <taxon>Collinsella</taxon>
    </lineage>
</organism>
<evidence type="ECO:0000256" key="2">
    <source>
        <dbReference type="SAM" id="MobiDB-lite"/>
    </source>
</evidence>
<accession>A0A921LQX9</accession>
<dbReference type="Pfam" id="PF01497">
    <property type="entry name" value="Peripla_BP_2"/>
    <property type="match status" value="1"/>
</dbReference>
<dbReference type="AlphaFoldDB" id="A0A921LQX9"/>
<dbReference type="Proteomes" id="UP000746751">
    <property type="component" value="Unassembled WGS sequence"/>
</dbReference>
<comment type="similarity">
    <text evidence="1">Belongs to the bacterial solute-binding protein 8 family.</text>
</comment>
<evidence type="ECO:0000259" key="3">
    <source>
        <dbReference type="PROSITE" id="PS50983"/>
    </source>
</evidence>
<name>A0A921LQX9_9ACTN</name>
<reference evidence="4" key="1">
    <citation type="journal article" date="2021" name="PeerJ">
        <title>Extensive microbial diversity within the chicken gut microbiome revealed by metagenomics and culture.</title>
        <authorList>
            <person name="Gilroy R."/>
            <person name="Ravi A."/>
            <person name="Getino M."/>
            <person name="Pursley I."/>
            <person name="Horton D.L."/>
            <person name="Alikhan N.F."/>
            <person name="Baker D."/>
            <person name="Gharbi K."/>
            <person name="Hall N."/>
            <person name="Watson M."/>
            <person name="Adriaenssens E.M."/>
            <person name="Foster-Nyarko E."/>
            <person name="Jarju S."/>
            <person name="Secka A."/>
            <person name="Antonio M."/>
            <person name="Oren A."/>
            <person name="Chaudhuri R.R."/>
            <person name="La Ragione R."/>
            <person name="Hildebrand F."/>
            <person name="Pallen M.J."/>
        </authorList>
    </citation>
    <scope>NUCLEOTIDE SEQUENCE</scope>
    <source>
        <strain evidence="4">ChiGjej2B2-7701</strain>
    </source>
</reference>
<evidence type="ECO:0000313" key="5">
    <source>
        <dbReference type="Proteomes" id="UP000746751"/>
    </source>
</evidence>
<sequence>MLIASRSPRARRVPGIGALAAALLCALCLALGACGSLAGSSGSGLADGSYTIDVSLEGGTGRAQVASPAAVNVEDGAITLTLVWSSSNYDLMVVDGTEYAPTTTEGGSTFDIELPELVDSLAVQAETTAMGDPHLIEYTIELDTESLAPADGSAGPQAAETDESSAAASGANVADFHNTDLGCGLEPTGSLELQYATNFTVDTFEGGLRLICIANGERFLVVPEGSTAPDGLADDIAVIQLPLDNVYLVSSSVACLIDELGAIDAIGTTSIKQDGCPIEGLARAYEAGAVSYGGSYDTPDFELIAGTGCTLAIENTMINHNPDAKQKLRDLGITVLTEQSSREPEALGRLEWIKLFGVLFGREAEADAFFAQAAERVEAVAANEPTGKTVAFFYINSNGAAVTRRSGDYVAQMIELAGGTYLFSDLTGEDGTSSSTVTLEMEEFFATARDANVIIYNSTIDGSVSSLSDLLAKNQLLEQFSAVQEGNVWTTDQNMYQQMTNTAGIITDIHNVLVGDTDDLTYLKQLS</sequence>
<gene>
    <name evidence="4" type="ORF">K8U80_03590</name>
</gene>
<dbReference type="SUPFAM" id="SSF53807">
    <property type="entry name" value="Helical backbone' metal receptor"/>
    <property type="match status" value="1"/>
</dbReference>
<dbReference type="PROSITE" id="PS50983">
    <property type="entry name" value="FE_B12_PBP"/>
    <property type="match status" value="1"/>
</dbReference>
<dbReference type="InterPro" id="IPR050902">
    <property type="entry name" value="ABC_Transporter_SBP"/>
</dbReference>
<reference evidence="4" key="2">
    <citation type="submission" date="2021-09" db="EMBL/GenBank/DDBJ databases">
        <authorList>
            <person name="Gilroy R."/>
        </authorList>
    </citation>
    <scope>NUCLEOTIDE SEQUENCE</scope>
    <source>
        <strain evidence="4">ChiGjej2B2-7701</strain>
    </source>
</reference>
<dbReference type="PANTHER" id="PTHR30535:SF34">
    <property type="entry name" value="MOLYBDATE-BINDING PROTEIN MOLA"/>
    <property type="match status" value="1"/>
</dbReference>
<feature type="domain" description="Fe/B12 periplasmic-binding" evidence="3">
    <location>
        <begin position="245"/>
        <end position="517"/>
    </location>
</feature>